<organism evidence="2 4">
    <name type="scientific">Mumia zhuanghuii</name>
    <dbReference type="NCBI Taxonomy" id="2585211"/>
    <lineage>
        <taxon>Bacteria</taxon>
        <taxon>Bacillati</taxon>
        <taxon>Actinomycetota</taxon>
        <taxon>Actinomycetes</taxon>
        <taxon>Propionibacteriales</taxon>
        <taxon>Nocardioidaceae</taxon>
        <taxon>Mumia</taxon>
    </lineage>
</organism>
<dbReference type="EMBL" id="VDFR01000027">
    <property type="protein sequence ID" value="TNC49223.1"/>
    <property type="molecule type" value="Genomic_DNA"/>
</dbReference>
<dbReference type="RefSeq" id="WP_139105486.1">
    <property type="nucleotide sequence ID" value="NZ_VDFR01000027.1"/>
</dbReference>
<dbReference type="EMBL" id="VDFR01000031">
    <property type="protein sequence ID" value="TNC48900.1"/>
    <property type="molecule type" value="Genomic_DNA"/>
</dbReference>
<dbReference type="AlphaFoldDB" id="A0A5C4MV91"/>
<evidence type="ECO:0000313" key="3">
    <source>
        <dbReference type="EMBL" id="TNC49223.1"/>
    </source>
</evidence>
<gene>
    <name evidence="3" type="ORF">FHE65_05735</name>
    <name evidence="2" type="ORF">FHE65_06325</name>
</gene>
<dbReference type="Proteomes" id="UP000306740">
    <property type="component" value="Unassembled WGS sequence"/>
</dbReference>
<evidence type="ECO:0000313" key="2">
    <source>
        <dbReference type="EMBL" id="TNC48900.1"/>
    </source>
</evidence>
<sequence length="86" mass="10307">MPEDQAALVSSLREELRQCRLELAQVRVEQETWAEELSKVKEQRARARARADQYAARVKRLESRRTRWRRLPRRALRALRPDADRP</sequence>
<reference evidence="2 4" key="1">
    <citation type="submission" date="2019-05" db="EMBL/GenBank/DDBJ databases">
        <title>Mumia sp. nov., isolated from the intestinal contents of plateau pika (Ochotona curzoniae) in the Qinghai-Tibet plateau of China.</title>
        <authorList>
            <person name="Tian Z."/>
        </authorList>
    </citation>
    <scope>NUCLEOTIDE SEQUENCE [LARGE SCALE GENOMIC DNA]</scope>
    <source>
        <strain evidence="4">527</strain>
        <strain evidence="2">Z527</strain>
    </source>
</reference>
<proteinExistence type="predicted"/>
<name>A0A5C4MV91_9ACTN</name>
<keyword evidence="1" id="KW-0175">Coiled coil</keyword>
<feature type="coiled-coil region" evidence="1">
    <location>
        <begin position="9"/>
        <end position="64"/>
    </location>
</feature>
<protein>
    <submittedName>
        <fullName evidence="2">Uncharacterized protein</fullName>
    </submittedName>
</protein>
<evidence type="ECO:0000313" key="4">
    <source>
        <dbReference type="Proteomes" id="UP000306740"/>
    </source>
</evidence>
<evidence type="ECO:0000256" key="1">
    <source>
        <dbReference type="SAM" id="Coils"/>
    </source>
</evidence>
<accession>A0A5C4MV91</accession>
<comment type="caution">
    <text evidence="2">The sequence shown here is derived from an EMBL/GenBank/DDBJ whole genome shotgun (WGS) entry which is preliminary data.</text>
</comment>